<accession>A0A0E9XEB7</accession>
<proteinExistence type="predicted"/>
<sequence length="74" mass="8702">MKSKIHGNVSFIFAKVSCILHGGKYFHLFPLPVLIFVLSFRDPTVKRVVQPIIYEQSCILCKERKETFCTWHEF</sequence>
<reference evidence="1" key="2">
    <citation type="journal article" date="2015" name="Fish Shellfish Immunol.">
        <title>Early steps in the European eel (Anguilla anguilla)-Vibrio vulnificus interaction in the gills: Role of the RtxA13 toxin.</title>
        <authorList>
            <person name="Callol A."/>
            <person name="Pajuelo D."/>
            <person name="Ebbesson L."/>
            <person name="Teles M."/>
            <person name="MacKenzie S."/>
            <person name="Amaro C."/>
        </authorList>
    </citation>
    <scope>NUCLEOTIDE SEQUENCE</scope>
</reference>
<reference evidence="1" key="1">
    <citation type="submission" date="2014-11" db="EMBL/GenBank/DDBJ databases">
        <authorList>
            <person name="Amaro Gonzalez C."/>
        </authorList>
    </citation>
    <scope>NUCLEOTIDE SEQUENCE</scope>
</reference>
<organism evidence="1">
    <name type="scientific">Anguilla anguilla</name>
    <name type="common">European freshwater eel</name>
    <name type="synonym">Muraena anguilla</name>
    <dbReference type="NCBI Taxonomy" id="7936"/>
    <lineage>
        <taxon>Eukaryota</taxon>
        <taxon>Metazoa</taxon>
        <taxon>Chordata</taxon>
        <taxon>Craniata</taxon>
        <taxon>Vertebrata</taxon>
        <taxon>Euteleostomi</taxon>
        <taxon>Actinopterygii</taxon>
        <taxon>Neopterygii</taxon>
        <taxon>Teleostei</taxon>
        <taxon>Anguilliformes</taxon>
        <taxon>Anguillidae</taxon>
        <taxon>Anguilla</taxon>
    </lineage>
</organism>
<dbReference type="EMBL" id="GBXM01007603">
    <property type="protein sequence ID" value="JAI00975.1"/>
    <property type="molecule type" value="Transcribed_RNA"/>
</dbReference>
<evidence type="ECO:0000313" key="1">
    <source>
        <dbReference type="EMBL" id="JAI00975.1"/>
    </source>
</evidence>
<name>A0A0E9XEB7_ANGAN</name>
<dbReference type="AlphaFoldDB" id="A0A0E9XEB7"/>
<protein>
    <submittedName>
        <fullName evidence="1">Uncharacterized protein</fullName>
    </submittedName>
</protein>